<dbReference type="EMBL" id="CAFBOS010000044">
    <property type="protein sequence ID" value="CAB4990189.1"/>
    <property type="molecule type" value="Genomic_DNA"/>
</dbReference>
<evidence type="ECO:0000256" key="12">
    <source>
        <dbReference type="ARBA" id="ARBA00023264"/>
    </source>
</evidence>
<evidence type="ECO:0000256" key="10">
    <source>
        <dbReference type="ARBA" id="ARBA00023136"/>
    </source>
</evidence>
<dbReference type="GO" id="GO:0005886">
    <property type="term" value="C:plasma membrane"/>
    <property type="evidence" value="ECO:0007669"/>
    <property type="project" value="UniProtKB-SubCell"/>
</dbReference>
<keyword evidence="11" id="KW-0594">Phospholipid biosynthesis</keyword>
<feature type="transmembrane region" description="Helical" evidence="14">
    <location>
        <begin position="169"/>
        <end position="187"/>
    </location>
</feature>
<feature type="region of interest" description="Disordered" evidence="13">
    <location>
        <begin position="1"/>
        <end position="27"/>
    </location>
</feature>
<evidence type="ECO:0000256" key="9">
    <source>
        <dbReference type="ARBA" id="ARBA00023098"/>
    </source>
</evidence>
<feature type="region of interest" description="Disordered" evidence="13">
    <location>
        <begin position="45"/>
        <end position="81"/>
    </location>
</feature>
<dbReference type="PANTHER" id="PTHR46382:SF1">
    <property type="entry name" value="PHOSPHATIDATE CYTIDYLYLTRANSFERASE"/>
    <property type="match status" value="1"/>
</dbReference>
<feature type="transmembrane region" description="Helical" evidence="14">
    <location>
        <begin position="366"/>
        <end position="383"/>
    </location>
</feature>
<evidence type="ECO:0000256" key="13">
    <source>
        <dbReference type="SAM" id="MobiDB-lite"/>
    </source>
</evidence>
<keyword evidence="12" id="KW-1208">Phospholipid metabolism</keyword>
<feature type="transmembrane region" description="Helical" evidence="14">
    <location>
        <begin position="301"/>
        <end position="321"/>
    </location>
</feature>
<accession>A0A6J6SV48</accession>
<sequence>MVRKARRSAVDKQSGSKHDSDDYEGITVIGGEGAMDEVVRPGRSVFAADNADGDLDGDDSLPHWTAPPTGATRATDASDSWSTITGAQPRWRDDRAVENDEVAAFEFADDDSPAHDFFGYDDGSPDTFLELDDELDEQPALVPLDSRRGTGSSARAAAGTTGAVTRDDMLLRVATGVALGVAALITFRIGPKAAVVLIALALGLAVAEFYAATRRAGYQPAALLGIVATAAMPLAIYWRGLDAMPLVLFLTIAFSLIWFLIGVGNESPLLNVGVTVLGVIYVGTLGSFAALMLSVWGDDGIGILLGAIVAAVAYDVGGLVIGRAAGRSPLSAASPNKTVEGLVGGMALCVVVSTVIVSMWEPWGTWKHGFVLGLFAAIAAPIGDLSESLIKRDLGVKDMGSLLPGHGGLLDRFDALLFVLPITYEVARLFDLA</sequence>
<dbReference type="PANTHER" id="PTHR46382">
    <property type="entry name" value="PHOSPHATIDATE CYTIDYLYLTRANSFERASE"/>
    <property type="match status" value="1"/>
</dbReference>
<evidence type="ECO:0000256" key="8">
    <source>
        <dbReference type="ARBA" id="ARBA00022989"/>
    </source>
</evidence>
<evidence type="ECO:0000256" key="6">
    <source>
        <dbReference type="ARBA" id="ARBA00022692"/>
    </source>
</evidence>
<keyword evidence="6 14" id="KW-0812">Transmembrane</keyword>
<evidence type="ECO:0000313" key="16">
    <source>
        <dbReference type="EMBL" id="CAB4832564.1"/>
    </source>
</evidence>
<protein>
    <submittedName>
        <fullName evidence="15">Unannotated protein</fullName>
    </submittedName>
</protein>
<dbReference type="EMBL" id="CAFABA010000067">
    <property type="protein sequence ID" value="CAB4832564.1"/>
    <property type="molecule type" value="Genomic_DNA"/>
</dbReference>
<keyword evidence="3" id="KW-1003">Cell membrane</keyword>
<dbReference type="InterPro" id="IPR000374">
    <property type="entry name" value="PC_trans"/>
</dbReference>
<evidence type="ECO:0000256" key="7">
    <source>
        <dbReference type="ARBA" id="ARBA00022695"/>
    </source>
</evidence>
<comment type="subcellular location">
    <subcellularLocation>
        <location evidence="1">Cell membrane</location>
        <topology evidence="1">Multi-pass membrane protein</topology>
    </subcellularLocation>
</comment>
<dbReference type="EMBL" id="CAFBMH010000005">
    <property type="protein sequence ID" value="CAB4890890.1"/>
    <property type="molecule type" value="Genomic_DNA"/>
</dbReference>
<keyword evidence="4" id="KW-0444">Lipid biosynthesis</keyword>
<dbReference type="GO" id="GO:0016024">
    <property type="term" value="P:CDP-diacylglycerol biosynthetic process"/>
    <property type="evidence" value="ECO:0007669"/>
    <property type="project" value="TreeGrafter"/>
</dbReference>
<evidence type="ECO:0000313" key="17">
    <source>
        <dbReference type="EMBL" id="CAB4890890.1"/>
    </source>
</evidence>
<evidence type="ECO:0000313" key="15">
    <source>
        <dbReference type="EMBL" id="CAB4738603.1"/>
    </source>
</evidence>
<organism evidence="15">
    <name type="scientific">freshwater metagenome</name>
    <dbReference type="NCBI Taxonomy" id="449393"/>
    <lineage>
        <taxon>unclassified sequences</taxon>
        <taxon>metagenomes</taxon>
        <taxon>ecological metagenomes</taxon>
    </lineage>
</organism>
<keyword evidence="9" id="KW-0443">Lipid metabolism</keyword>
<dbReference type="PROSITE" id="PS01315">
    <property type="entry name" value="CDS"/>
    <property type="match status" value="1"/>
</dbReference>
<evidence type="ECO:0000256" key="11">
    <source>
        <dbReference type="ARBA" id="ARBA00023209"/>
    </source>
</evidence>
<dbReference type="GO" id="GO:0004605">
    <property type="term" value="F:phosphatidate cytidylyltransferase activity"/>
    <property type="evidence" value="ECO:0007669"/>
    <property type="project" value="TreeGrafter"/>
</dbReference>
<dbReference type="EMBL" id="CAEZYR010000028">
    <property type="protein sequence ID" value="CAB4738603.1"/>
    <property type="molecule type" value="Genomic_DNA"/>
</dbReference>
<comment type="similarity">
    <text evidence="2">Belongs to the CDS family.</text>
</comment>
<gene>
    <name evidence="15" type="ORF">UFOPK2754_01002</name>
    <name evidence="16" type="ORF">UFOPK3139_01667</name>
    <name evidence="17" type="ORF">UFOPK3543_00250</name>
    <name evidence="18" type="ORF">UFOPK3967_00952</name>
</gene>
<dbReference type="Pfam" id="PF01148">
    <property type="entry name" value="CTP_transf_1"/>
    <property type="match status" value="1"/>
</dbReference>
<feature type="transmembrane region" description="Helical" evidence="14">
    <location>
        <begin position="193"/>
        <end position="213"/>
    </location>
</feature>
<evidence type="ECO:0000256" key="4">
    <source>
        <dbReference type="ARBA" id="ARBA00022516"/>
    </source>
</evidence>
<feature type="transmembrane region" description="Helical" evidence="14">
    <location>
        <begin position="342"/>
        <end position="360"/>
    </location>
</feature>
<keyword evidence="10 14" id="KW-0472">Membrane</keyword>
<feature type="transmembrane region" description="Helical" evidence="14">
    <location>
        <begin position="220"/>
        <end position="238"/>
    </location>
</feature>
<keyword evidence="8 14" id="KW-1133">Transmembrane helix</keyword>
<name>A0A6J6SV48_9ZZZZ</name>
<keyword evidence="7" id="KW-0548">Nucleotidyltransferase</keyword>
<evidence type="ECO:0000256" key="2">
    <source>
        <dbReference type="ARBA" id="ARBA00010185"/>
    </source>
</evidence>
<feature type="compositionally biased region" description="Basic and acidic residues" evidence="13">
    <location>
        <begin position="8"/>
        <end position="20"/>
    </location>
</feature>
<keyword evidence="5" id="KW-0808">Transferase</keyword>
<evidence type="ECO:0000313" key="18">
    <source>
        <dbReference type="EMBL" id="CAB4990189.1"/>
    </source>
</evidence>
<feature type="transmembrane region" description="Helical" evidence="14">
    <location>
        <begin position="270"/>
        <end position="295"/>
    </location>
</feature>
<proteinExistence type="inferred from homology"/>
<evidence type="ECO:0000256" key="1">
    <source>
        <dbReference type="ARBA" id="ARBA00004651"/>
    </source>
</evidence>
<feature type="transmembrane region" description="Helical" evidence="14">
    <location>
        <begin position="244"/>
        <end position="263"/>
    </location>
</feature>
<evidence type="ECO:0000256" key="5">
    <source>
        <dbReference type="ARBA" id="ARBA00022679"/>
    </source>
</evidence>
<dbReference type="AlphaFoldDB" id="A0A6J6SV48"/>
<evidence type="ECO:0000256" key="3">
    <source>
        <dbReference type="ARBA" id="ARBA00022475"/>
    </source>
</evidence>
<reference evidence="15" key="1">
    <citation type="submission" date="2020-05" db="EMBL/GenBank/DDBJ databases">
        <authorList>
            <person name="Chiriac C."/>
            <person name="Salcher M."/>
            <person name="Ghai R."/>
            <person name="Kavagutti S V."/>
        </authorList>
    </citation>
    <scope>NUCLEOTIDE SEQUENCE</scope>
</reference>
<evidence type="ECO:0000256" key="14">
    <source>
        <dbReference type="SAM" id="Phobius"/>
    </source>
</evidence>